<dbReference type="EMBL" id="CP014806">
    <property type="protein sequence ID" value="AMW98933.1"/>
    <property type="molecule type" value="Genomic_DNA"/>
</dbReference>
<accession>A0A143HB31</accession>
<gene>
    <name evidence="1" type="ORF">ATY39_05365</name>
</gene>
<evidence type="ECO:0000313" key="2">
    <source>
        <dbReference type="Proteomes" id="UP000076021"/>
    </source>
</evidence>
<organism evidence="1 2">
    <name type="scientific">Rummeliibacillus stabekisii</name>
    <dbReference type="NCBI Taxonomy" id="241244"/>
    <lineage>
        <taxon>Bacteria</taxon>
        <taxon>Bacillati</taxon>
        <taxon>Bacillota</taxon>
        <taxon>Bacilli</taxon>
        <taxon>Bacillales</taxon>
        <taxon>Caryophanaceae</taxon>
        <taxon>Rummeliibacillus</taxon>
    </lineage>
</organism>
<evidence type="ECO:0000313" key="1">
    <source>
        <dbReference type="EMBL" id="AMW98933.1"/>
    </source>
</evidence>
<proteinExistence type="predicted"/>
<dbReference type="RefSeq" id="WP_066786888.1">
    <property type="nucleotide sequence ID" value="NZ_BJVD01000001.1"/>
</dbReference>
<sequence>MSETTNQLQAEQKAVSQEKLDVLDQLLKPEVQESITALVNELPKLTEMMTTLTKVYDLAQSLTTDEVLKNDIVGAVSEMANPVVKSAKGLAATAIEAKDRADASTETIGLFGMLRLIKEPQVQQLFRFANAFIQVNEEHKHLK</sequence>
<dbReference type="AlphaFoldDB" id="A0A143HB31"/>
<keyword evidence="2" id="KW-1185">Reference proteome</keyword>
<dbReference type="KEGG" id="rst:ATY39_05365"/>
<protein>
    <submittedName>
        <fullName evidence="1">Uncharacterized protein</fullName>
    </submittedName>
</protein>
<dbReference type="PANTHER" id="PTHR39180">
    <property type="match status" value="1"/>
</dbReference>
<dbReference type="STRING" id="241244.ATY39_05365"/>
<dbReference type="OrthoDB" id="2374761at2"/>
<name>A0A143HB31_9BACL</name>
<reference evidence="2" key="2">
    <citation type="submission" date="2016-03" db="EMBL/GenBank/DDBJ databases">
        <authorList>
            <person name="Ploux O."/>
        </authorList>
    </citation>
    <scope>NUCLEOTIDE SEQUENCE [LARGE SCALE GENOMIC DNA]</scope>
    <source>
        <strain evidence="2">PP9</strain>
    </source>
</reference>
<reference evidence="1 2" key="1">
    <citation type="journal article" date="2016" name="Genome Announc.">
        <title>Whole-Genome Sequence of Rummeliibacillus stabekisii Strain PP9 Isolated from Antarctic Soil.</title>
        <authorList>
            <person name="da Mota F.F."/>
            <person name="Vollu R.E."/>
            <person name="Jurelevicius D."/>
            <person name="Seldin L."/>
        </authorList>
    </citation>
    <scope>NUCLEOTIDE SEQUENCE [LARGE SCALE GENOMIC DNA]</scope>
    <source>
        <strain evidence="1 2">PP9</strain>
    </source>
</reference>
<dbReference type="Proteomes" id="UP000076021">
    <property type="component" value="Chromosome"/>
</dbReference>
<dbReference type="PANTHER" id="PTHR39180:SF2">
    <property type="entry name" value="DUF1641 DOMAIN-CONTAINING PROTEIN"/>
    <property type="match status" value="1"/>
</dbReference>